<comment type="caution">
    <text evidence="1">The sequence shown here is derived from an EMBL/GenBank/DDBJ whole genome shotgun (WGS) entry which is preliminary data.</text>
</comment>
<dbReference type="RefSeq" id="WP_002848187.1">
    <property type="nucleotide sequence ID" value="NZ_ADKM02000062.1"/>
</dbReference>
<accession>E9SB31</accession>
<proteinExistence type="predicted"/>
<evidence type="ECO:0000313" key="2">
    <source>
        <dbReference type="Proteomes" id="UP000004259"/>
    </source>
</evidence>
<evidence type="ECO:0000313" key="1">
    <source>
        <dbReference type="EMBL" id="EGC03509.1"/>
    </source>
</evidence>
<keyword evidence="2" id="KW-1185">Reference proteome</keyword>
<dbReference type="Proteomes" id="UP000004259">
    <property type="component" value="Unassembled WGS sequence"/>
</dbReference>
<organism evidence="1 2">
    <name type="scientific">Ruminococcus albus 8</name>
    <dbReference type="NCBI Taxonomy" id="246199"/>
    <lineage>
        <taxon>Bacteria</taxon>
        <taxon>Bacillati</taxon>
        <taxon>Bacillota</taxon>
        <taxon>Clostridia</taxon>
        <taxon>Eubacteriales</taxon>
        <taxon>Oscillospiraceae</taxon>
        <taxon>Ruminococcus</taxon>
    </lineage>
</organism>
<gene>
    <name evidence="1" type="ORF">CUS_8144</name>
</gene>
<dbReference type="EMBL" id="ADKM02000062">
    <property type="protein sequence ID" value="EGC03509.1"/>
    <property type="molecule type" value="Genomic_DNA"/>
</dbReference>
<sequence length="69" mass="7723">MDNDVNICAECGSVFLRAASQMSGLCPECAHRLYGYDDCEHVFENGRCTKCLWDGSISEFISKNKENLP</sequence>
<dbReference type="AlphaFoldDB" id="E9SB31"/>
<name>E9SB31_RUMAL</name>
<dbReference type="STRING" id="246199.CUS_8144"/>
<protein>
    <submittedName>
        <fullName evidence="1">Uncharacterized protein</fullName>
    </submittedName>
</protein>
<dbReference type="OrthoDB" id="9789980at2"/>
<dbReference type="eggNOG" id="ENOG5032YWV">
    <property type="taxonomic scope" value="Bacteria"/>
</dbReference>
<reference evidence="1 2" key="1">
    <citation type="submission" date="2011-02" db="EMBL/GenBank/DDBJ databases">
        <authorList>
            <person name="Nelson K.E."/>
            <person name="Sutton G."/>
            <person name="Torralba M."/>
            <person name="Durkin S."/>
            <person name="Harkins D."/>
            <person name="Montgomery R."/>
            <person name="Ziemer C."/>
            <person name="Klaassens E."/>
            <person name="Ocuiv P."/>
            <person name="Morrison M."/>
        </authorList>
    </citation>
    <scope>NUCLEOTIDE SEQUENCE [LARGE SCALE GENOMIC DNA]</scope>
    <source>
        <strain evidence="1 2">8</strain>
    </source>
</reference>